<evidence type="ECO:0008006" key="3">
    <source>
        <dbReference type="Google" id="ProtNLM"/>
    </source>
</evidence>
<keyword evidence="1" id="KW-0472">Membrane</keyword>
<sequence length="103" mass="11521">MENSSQLIVQFQNYFSEDNLIVHFIERTFVNVIGAVASAVSVFWFTQVLGVVIAHRSGVCRVDLKKKKACCSVVRRGVRSLRFHGPHERRQTISVMAAAAVSD</sequence>
<protein>
    <recommendedName>
        <fullName evidence="3">Transmembrane protein</fullName>
    </recommendedName>
</protein>
<keyword evidence="1" id="KW-1133">Transmembrane helix</keyword>
<accession>A0A2S2PRY3</accession>
<gene>
    <name evidence="2" type="ORF">g.136106</name>
</gene>
<keyword evidence="1" id="KW-0812">Transmembrane</keyword>
<dbReference type="EMBL" id="GGMR01019613">
    <property type="protein sequence ID" value="MBY32232.1"/>
    <property type="molecule type" value="Transcribed_RNA"/>
</dbReference>
<evidence type="ECO:0000313" key="2">
    <source>
        <dbReference type="EMBL" id="MBY32232.1"/>
    </source>
</evidence>
<name>A0A2S2PRY3_SCHGA</name>
<organism evidence="2">
    <name type="scientific">Schizaphis graminum</name>
    <name type="common">Green bug aphid</name>
    <dbReference type="NCBI Taxonomy" id="13262"/>
    <lineage>
        <taxon>Eukaryota</taxon>
        <taxon>Metazoa</taxon>
        <taxon>Ecdysozoa</taxon>
        <taxon>Arthropoda</taxon>
        <taxon>Hexapoda</taxon>
        <taxon>Insecta</taxon>
        <taxon>Pterygota</taxon>
        <taxon>Neoptera</taxon>
        <taxon>Paraneoptera</taxon>
        <taxon>Hemiptera</taxon>
        <taxon>Sternorrhyncha</taxon>
        <taxon>Aphidomorpha</taxon>
        <taxon>Aphidoidea</taxon>
        <taxon>Aphididae</taxon>
        <taxon>Aphidini</taxon>
        <taxon>Schizaphis</taxon>
    </lineage>
</organism>
<evidence type="ECO:0000256" key="1">
    <source>
        <dbReference type="SAM" id="Phobius"/>
    </source>
</evidence>
<dbReference type="AlphaFoldDB" id="A0A2S2PRY3"/>
<reference evidence="2" key="1">
    <citation type="submission" date="2018-04" db="EMBL/GenBank/DDBJ databases">
        <title>Transcriptome of Schizaphis graminum biotype I.</title>
        <authorList>
            <person name="Scully E.D."/>
            <person name="Geib S.M."/>
            <person name="Palmer N.A."/>
            <person name="Koch K."/>
            <person name="Bradshaw J."/>
            <person name="Heng-Moss T."/>
            <person name="Sarath G."/>
        </authorList>
    </citation>
    <scope>NUCLEOTIDE SEQUENCE</scope>
</reference>
<proteinExistence type="predicted"/>
<feature type="transmembrane region" description="Helical" evidence="1">
    <location>
        <begin position="29"/>
        <end position="54"/>
    </location>
</feature>